<keyword evidence="3" id="KW-0418">Kinase</keyword>
<dbReference type="InterPro" id="IPR014867">
    <property type="entry name" value="Spore_coat_CotH_CotH2/3/7"/>
</dbReference>
<dbReference type="RefSeq" id="WP_308458777.1">
    <property type="nucleotide sequence ID" value="NZ_JAJEPS010000002.1"/>
</dbReference>
<dbReference type="Pfam" id="PF08757">
    <property type="entry name" value="CotH"/>
    <property type="match status" value="1"/>
</dbReference>
<sequence length="585" mass="65763">MTKKYVSAMVIIILLAVLTGSVILLCVRNPEVHFSRKDAFQEEAFDLTLSAGIRGGTIYYTLNGDTPTTESDVYTMPIRVEAGLPMATTVVKAMVVQGGIESSVYTQTYFVGRGVSELFDTMVVSLTTDQANLYDEKTGIFTNWDQVNDENGSWERQAYIEFYEHDGTPMIAQGTGIAVSGHGSRGYDQKSIKLIASKQYDMEHPVFDYDFFDTDMAGNAKGQSYNRLVLRNGGSDHEGTMIKWNVVSRLGKEAGIVCAGARPGVLFVNGAYYGIIQLQEKYSRYNVASAIGARKKDITKYEPNEINSSRFGEYYGRLHSDLNDPERQEKLEESVDMTDMLQHYAVNCIMNNVDWPFHNFLSWKCAAGTNSSYADGKVRFFLYDLDAVYGDTSKGEIANEFDYLMQEPVEDMTDTLSILMKSDKYRTQFVNMVCDLTNTTFAADHVLQVIDEEDQKIAHSMALYYTDEERTRQQEAVKVMREKASESCVVVHAGLQNNLGAAEPYTLKLQVPNGLSVAFSQIRLSGETEYEGVYYHNYPLTLVVNDDDGNSYHWMINGERVDGSELLLDSNYTDNELNIQLVVDK</sequence>
<keyword evidence="3" id="KW-0808">Transferase</keyword>
<dbReference type="Proteomes" id="UP001198220">
    <property type="component" value="Unassembled WGS sequence"/>
</dbReference>
<dbReference type="InterPro" id="IPR059177">
    <property type="entry name" value="GH29D-like_dom"/>
</dbReference>
<dbReference type="EMBL" id="JAJEPS010000002">
    <property type="protein sequence ID" value="MCC2125326.1"/>
    <property type="molecule type" value="Genomic_DNA"/>
</dbReference>
<accession>A0AAE3A3E8</accession>
<keyword evidence="1" id="KW-0812">Transmembrane</keyword>
<evidence type="ECO:0000313" key="3">
    <source>
        <dbReference type="EMBL" id="MCC2125326.1"/>
    </source>
</evidence>
<feature type="domain" description="GH29D-like beta-sandwich" evidence="2">
    <location>
        <begin position="46"/>
        <end position="105"/>
    </location>
</feature>
<comment type="caution">
    <text evidence="3">The sequence shown here is derived from an EMBL/GenBank/DDBJ whole genome shotgun (WGS) entry which is preliminary data.</text>
</comment>
<gene>
    <name evidence="3" type="ORF">LKD36_03930</name>
</gene>
<dbReference type="AlphaFoldDB" id="A0AAE3A3E8"/>
<organism evidence="3 4">
    <name type="scientific">Hominiventricola filiformis</name>
    <dbReference type="NCBI Taxonomy" id="2885352"/>
    <lineage>
        <taxon>Bacteria</taxon>
        <taxon>Bacillati</taxon>
        <taxon>Bacillota</taxon>
        <taxon>Clostridia</taxon>
        <taxon>Lachnospirales</taxon>
        <taxon>Lachnospiraceae</taxon>
        <taxon>Hominiventricola</taxon>
    </lineage>
</organism>
<keyword evidence="1" id="KW-1133">Transmembrane helix</keyword>
<evidence type="ECO:0000259" key="2">
    <source>
        <dbReference type="Pfam" id="PF13290"/>
    </source>
</evidence>
<keyword evidence="4" id="KW-1185">Reference proteome</keyword>
<feature type="transmembrane region" description="Helical" evidence="1">
    <location>
        <begin position="6"/>
        <end position="27"/>
    </location>
</feature>
<evidence type="ECO:0000256" key="1">
    <source>
        <dbReference type="SAM" id="Phobius"/>
    </source>
</evidence>
<reference evidence="3 4" key="1">
    <citation type="submission" date="2021-10" db="EMBL/GenBank/DDBJ databases">
        <title>Anaerobic single-cell dispensing facilitates the cultivation of human gut bacteria.</title>
        <authorList>
            <person name="Afrizal A."/>
        </authorList>
    </citation>
    <scope>NUCLEOTIDE SEQUENCE [LARGE SCALE GENOMIC DNA]</scope>
    <source>
        <strain evidence="3 4">CLA-AA-H276</strain>
    </source>
</reference>
<protein>
    <submittedName>
        <fullName evidence="3">CotH kinase family protein</fullName>
    </submittedName>
</protein>
<proteinExistence type="predicted"/>
<name>A0AAE3A3E8_9FIRM</name>
<evidence type="ECO:0000313" key="4">
    <source>
        <dbReference type="Proteomes" id="UP001198220"/>
    </source>
</evidence>
<dbReference type="GO" id="GO:0016301">
    <property type="term" value="F:kinase activity"/>
    <property type="evidence" value="ECO:0007669"/>
    <property type="project" value="UniProtKB-KW"/>
</dbReference>
<keyword evidence="1" id="KW-0472">Membrane</keyword>
<dbReference type="Pfam" id="PF13290">
    <property type="entry name" value="CHB_HEX_C_1"/>
    <property type="match status" value="1"/>
</dbReference>